<name>A0A239XCT8_9FLAO</name>
<feature type="chain" id="PRO_5041601939" evidence="4">
    <location>
        <begin position="23"/>
        <end position="166"/>
    </location>
</feature>
<keyword evidence="2 4" id="KW-0732">Signal</keyword>
<dbReference type="SUPFAM" id="SSF111384">
    <property type="entry name" value="OmpH-like"/>
    <property type="match status" value="1"/>
</dbReference>
<evidence type="ECO:0000313" key="7">
    <source>
        <dbReference type="Proteomes" id="UP000215196"/>
    </source>
</evidence>
<dbReference type="PANTHER" id="PTHR35089">
    <property type="entry name" value="CHAPERONE PROTEIN SKP"/>
    <property type="match status" value="1"/>
</dbReference>
<evidence type="ECO:0000256" key="4">
    <source>
        <dbReference type="SAM" id="SignalP"/>
    </source>
</evidence>
<dbReference type="AlphaFoldDB" id="A0A239XCT8"/>
<dbReference type="Gene3D" id="3.30.910.20">
    <property type="entry name" value="Skp domain"/>
    <property type="match status" value="1"/>
</dbReference>
<feature type="coiled-coil region" evidence="3">
    <location>
        <begin position="55"/>
        <end position="111"/>
    </location>
</feature>
<dbReference type="GO" id="GO:0051082">
    <property type="term" value="F:unfolded protein binding"/>
    <property type="evidence" value="ECO:0007669"/>
    <property type="project" value="InterPro"/>
</dbReference>
<organism evidence="6 7">
    <name type="scientific">Chryseobacterium taklimakanense</name>
    <dbReference type="NCBI Taxonomy" id="536441"/>
    <lineage>
        <taxon>Bacteria</taxon>
        <taxon>Pseudomonadati</taxon>
        <taxon>Bacteroidota</taxon>
        <taxon>Flavobacteriia</taxon>
        <taxon>Flavobacteriales</taxon>
        <taxon>Weeksellaceae</taxon>
        <taxon>Chryseobacterium group</taxon>
        <taxon>Chryseobacterium</taxon>
    </lineage>
</organism>
<evidence type="ECO:0000256" key="1">
    <source>
        <dbReference type="ARBA" id="ARBA00009091"/>
    </source>
</evidence>
<evidence type="ECO:0000313" key="8">
    <source>
        <dbReference type="Proteomes" id="UP000282297"/>
    </source>
</evidence>
<sequence>MKKLSVLFAAVMMFLAVGVAKAQKVASLDVAAVLNLMPEKKKADDQLTALSNSKRAEIEKQMQAAQAKLKQYSEEAPKQTQQVNEQRNAELQKLQQQIEQMQMAAQKDIAEKTDAAFLPIEKKFNDAVNRAAKSNGWDFVFDANASGLIYKGGPDATAAVKKELGL</sequence>
<reference evidence="6 7" key="1">
    <citation type="submission" date="2017-06" db="EMBL/GenBank/DDBJ databases">
        <authorList>
            <consortium name="Pathogen Informatics"/>
        </authorList>
    </citation>
    <scope>NUCLEOTIDE SEQUENCE [LARGE SCALE GENOMIC DNA]</scope>
    <source>
        <strain evidence="6 7">NCTC13490</strain>
    </source>
</reference>
<dbReference type="GO" id="GO:0005829">
    <property type="term" value="C:cytosol"/>
    <property type="evidence" value="ECO:0007669"/>
    <property type="project" value="TreeGrafter"/>
</dbReference>
<feature type="signal peptide" evidence="4">
    <location>
        <begin position="1"/>
        <end position="22"/>
    </location>
</feature>
<dbReference type="RefSeq" id="WP_095071715.1">
    <property type="nucleotide sequence ID" value="NZ_CALTUO010000065.1"/>
</dbReference>
<dbReference type="OrthoDB" id="1524711at2"/>
<dbReference type="KEGG" id="ctak:4412677_01368"/>
<evidence type="ECO:0000313" key="5">
    <source>
        <dbReference type="EMBL" id="AZI19569.1"/>
    </source>
</evidence>
<evidence type="ECO:0000313" key="6">
    <source>
        <dbReference type="EMBL" id="SNV44190.1"/>
    </source>
</evidence>
<reference evidence="5" key="2">
    <citation type="submission" date="2018-11" db="EMBL/GenBank/DDBJ databases">
        <title>Proposal to divide the Flavobacteriaceae and reorganize its genera based on Amino Acid Identity values calculated from whole genome sequences.</title>
        <authorList>
            <person name="Nicholson A.C."/>
            <person name="Gulvik C.A."/>
            <person name="Whitney A.M."/>
            <person name="Humrighouse B.W."/>
            <person name="Bell M."/>
            <person name="Holmes B."/>
            <person name="Steigerwalt A."/>
            <person name="Villarma A."/>
            <person name="Sheth M."/>
            <person name="Batra D."/>
            <person name="Pryor J."/>
            <person name="Bernardet J.-F."/>
            <person name="Hugo C."/>
            <person name="Kampfer P."/>
            <person name="Newman J."/>
            <person name="Mcquiston J.R."/>
        </authorList>
    </citation>
    <scope>NUCLEOTIDE SEQUENCE</scope>
    <source>
        <strain evidence="5">H4753</strain>
    </source>
</reference>
<accession>A0A239XCT8</accession>
<dbReference type="EMBL" id="LT906465">
    <property type="protein sequence ID" value="SNV44190.1"/>
    <property type="molecule type" value="Genomic_DNA"/>
</dbReference>
<gene>
    <name evidence="5" type="ORF">EIH08_01460</name>
    <name evidence="6" type="ORF">SAMEA4412677_01368</name>
</gene>
<keyword evidence="7" id="KW-1185">Reference proteome</keyword>
<comment type="similarity">
    <text evidence="1">Belongs to the Skp family.</text>
</comment>
<evidence type="ECO:0000256" key="2">
    <source>
        <dbReference type="ARBA" id="ARBA00022729"/>
    </source>
</evidence>
<dbReference type="Pfam" id="PF03938">
    <property type="entry name" value="OmpH"/>
    <property type="match status" value="1"/>
</dbReference>
<protein>
    <submittedName>
        <fullName evidence="5 6">Outer membrane protein</fullName>
    </submittedName>
</protein>
<proteinExistence type="inferred from homology"/>
<evidence type="ECO:0000256" key="3">
    <source>
        <dbReference type="SAM" id="Coils"/>
    </source>
</evidence>
<dbReference type="EMBL" id="CP034171">
    <property type="protein sequence ID" value="AZI19569.1"/>
    <property type="molecule type" value="Genomic_DNA"/>
</dbReference>
<dbReference type="InterPro" id="IPR005632">
    <property type="entry name" value="Chaperone_Skp"/>
</dbReference>
<dbReference type="PANTHER" id="PTHR35089:SF1">
    <property type="entry name" value="CHAPERONE PROTEIN SKP"/>
    <property type="match status" value="1"/>
</dbReference>
<dbReference type="GO" id="GO:0050821">
    <property type="term" value="P:protein stabilization"/>
    <property type="evidence" value="ECO:0007669"/>
    <property type="project" value="TreeGrafter"/>
</dbReference>
<dbReference type="Proteomes" id="UP000215196">
    <property type="component" value="Chromosome 1"/>
</dbReference>
<reference evidence="8" key="3">
    <citation type="submission" date="2018-11" db="EMBL/GenBank/DDBJ databases">
        <title>Proposal to divide the Flavobacteriaceae and reorganize its genera based on Amino Acid Identity values calculated from whole genome sequences.</title>
        <authorList>
            <person name="Nicholson A.C."/>
            <person name="Gulvik C.A."/>
            <person name="Whitney A.M."/>
            <person name="Humrighouse B.W."/>
            <person name="Bell M."/>
            <person name="Holmes B."/>
            <person name="Steigerwalt A.B."/>
            <person name="Villarma A."/>
            <person name="Sheth M."/>
            <person name="Batra D."/>
            <person name="Pryor J."/>
            <person name="Bernardet J.-F."/>
            <person name="Hugo C."/>
            <person name="Kampfer P."/>
            <person name="Newman J.D."/>
            <person name="McQuiston J.R."/>
        </authorList>
    </citation>
    <scope>NUCLEOTIDE SEQUENCE [LARGE SCALE GENOMIC DNA]</scope>
    <source>
        <strain evidence="8">H4753</strain>
    </source>
</reference>
<dbReference type="Proteomes" id="UP000282297">
    <property type="component" value="Chromosome"/>
</dbReference>
<dbReference type="InterPro" id="IPR024930">
    <property type="entry name" value="Skp_dom_sf"/>
</dbReference>
<dbReference type="SMART" id="SM00935">
    <property type="entry name" value="OmpH"/>
    <property type="match status" value="1"/>
</dbReference>
<keyword evidence="3" id="KW-0175">Coiled coil</keyword>